<evidence type="ECO:0000313" key="5">
    <source>
        <dbReference type="EMBL" id="MCU6767128.1"/>
    </source>
</evidence>
<protein>
    <submittedName>
        <fullName evidence="5">ABC transporter substrate-binding protein</fullName>
    </submittedName>
</protein>
<dbReference type="RefSeq" id="WP_158422813.1">
    <property type="nucleotide sequence ID" value="NZ_JAOQJL010000052.1"/>
</dbReference>
<dbReference type="Gene3D" id="3.40.190.10">
    <property type="entry name" value="Periplasmic binding protein-like II"/>
    <property type="match status" value="1"/>
</dbReference>
<evidence type="ECO:0000256" key="4">
    <source>
        <dbReference type="SAM" id="SignalP"/>
    </source>
</evidence>
<dbReference type="InterPro" id="IPR006061">
    <property type="entry name" value="SBP_1_CS"/>
</dbReference>
<reference evidence="5 6" key="1">
    <citation type="journal article" date="2021" name="ISME Commun">
        <title>Automated analysis of genomic sequences facilitates high-throughput and comprehensive description of bacteria.</title>
        <authorList>
            <person name="Hitch T.C.A."/>
        </authorList>
    </citation>
    <scope>NUCLEOTIDE SEQUENCE [LARGE SCALE GENOMIC DNA]</scope>
    <source>
        <strain evidence="5 6">Sanger_23</strain>
    </source>
</reference>
<dbReference type="PROSITE" id="PS01037">
    <property type="entry name" value="SBP_BACTERIAL_1"/>
    <property type="match status" value="1"/>
</dbReference>
<comment type="caution">
    <text evidence="5">The sequence shown here is derived from an EMBL/GenBank/DDBJ whole genome shotgun (WGS) entry which is preliminary data.</text>
</comment>
<proteinExistence type="inferred from homology"/>
<keyword evidence="3 4" id="KW-0732">Signal</keyword>
<evidence type="ECO:0000256" key="1">
    <source>
        <dbReference type="ARBA" id="ARBA00008520"/>
    </source>
</evidence>
<name>A0ABT2TY07_9FIRM</name>
<keyword evidence="2" id="KW-0813">Transport</keyword>
<keyword evidence="6" id="KW-1185">Reference proteome</keyword>
<comment type="similarity">
    <text evidence="1">Belongs to the bacterial solute-binding protein 1 family.</text>
</comment>
<dbReference type="InterPro" id="IPR050490">
    <property type="entry name" value="Bact_solute-bd_prot1"/>
</dbReference>
<evidence type="ECO:0000313" key="6">
    <source>
        <dbReference type="Proteomes" id="UP001652409"/>
    </source>
</evidence>
<dbReference type="InterPro" id="IPR006059">
    <property type="entry name" value="SBP"/>
</dbReference>
<dbReference type="PANTHER" id="PTHR43649">
    <property type="entry name" value="ARABINOSE-BINDING PROTEIN-RELATED"/>
    <property type="match status" value="1"/>
</dbReference>
<dbReference type="PANTHER" id="PTHR43649:SF34">
    <property type="entry name" value="ABC TRANSPORTER PERIPLASMIC-BINDING PROTEIN YCJN-RELATED"/>
    <property type="match status" value="1"/>
</dbReference>
<dbReference type="EMBL" id="JAOQJL010000052">
    <property type="protein sequence ID" value="MCU6767128.1"/>
    <property type="molecule type" value="Genomic_DNA"/>
</dbReference>
<evidence type="ECO:0000256" key="3">
    <source>
        <dbReference type="ARBA" id="ARBA00022729"/>
    </source>
</evidence>
<accession>A0ABT2TY07</accession>
<feature type="chain" id="PRO_5046117277" evidence="4">
    <location>
        <begin position="23"/>
        <end position="422"/>
    </location>
</feature>
<organism evidence="5 6">
    <name type="scientific">Blautia ammoniilytica</name>
    <dbReference type="NCBI Taxonomy" id="2981782"/>
    <lineage>
        <taxon>Bacteria</taxon>
        <taxon>Bacillati</taxon>
        <taxon>Bacillota</taxon>
        <taxon>Clostridia</taxon>
        <taxon>Lachnospirales</taxon>
        <taxon>Lachnospiraceae</taxon>
        <taxon>Blautia</taxon>
    </lineage>
</organism>
<dbReference type="Proteomes" id="UP001652409">
    <property type="component" value="Unassembled WGS sequence"/>
</dbReference>
<dbReference type="Pfam" id="PF13416">
    <property type="entry name" value="SBP_bac_8"/>
    <property type="match status" value="1"/>
</dbReference>
<evidence type="ECO:0000256" key="2">
    <source>
        <dbReference type="ARBA" id="ARBA00022448"/>
    </source>
</evidence>
<dbReference type="SUPFAM" id="SSF53850">
    <property type="entry name" value="Periplasmic binding protein-like II"/>
    <property type="match status" value="1"/>
</dbReference>
<feature type="signal peptide" evidence="4">
    <location>
        <begin position="1"/>
        <end position="22"/>
    </location>
</feature>
<sequence length="422" mass="46812">MSKKAIALLMAGCMAGSMVAPAGTVMAQESDLSGTKITFLNTKTEIQDYLEDMGAAFKEETGIEVEFYTNTEENHITEKYAAGEPYTIMMMDYPDVADYQEYLYDLSGEKWIGDGGSQYGLTLDGKVYGFPFVIEAMGLIYNADAIEKITGETFNWEDYSNLEAFKGLLDKLVEGGMESPVALNQDDWSLASHVFGQAYCAREDGSEEASLAFVDGLKKGEEDLANDEDFNALMDLIDVYMEYNINKDDPLSATYDMNDEYLKEGTVAFWPNGSWATDVSELTDNVGIMPYPMDTKDEVNAHNLVSGATKMLAVDAAYSSEDEQKAALEFLNWLVYSDYGQKFMVNTCSLITAFSNNTQEPEAALSASVASFVKNGSSVYWYQAMPSDHNTVVGAILQKYISGDMDRDELISEVSDYWKNHE</sequence>
<gene>
    <name evidence="5" type="ORF">OCV61_17300</name>
</gene>